<dbReference type="Proteomes" id="UP000671862">
    <property type="component" value="Chromosome"/>
</dbReference>
<dbReference type="EMBL" id="CP071446">
    <property type="protein sequence ID" value="QTA37520.1"/>
    <property type="molecule type" value="Genomic_DNA"/>
</dbReference>
<dbReference type="InterPro" id="IPR032782">
    <property type="entry name" value="KhpB_N"/>
</dbReference>
<keyword evidence="5" id="KW-0961">Cell wall biogenesis/degradation</keyword>
<evidence type="ECO:0000256" key="3">
    <source>
        <dbReference type="ARBA" id="ARBA00022960"/>
    </source>
</evidence>
<name>A0ABX7S6W6_9BACT</name>
<dbReference type="InterPro" id="IPR039247">
    <property type="entry name" value="KhpB"/>
</dbReference>
<dbReference type="Gene3D" id="3.30.1370.50">
    <property type="entry name" value="R3H-like domain"/>
    <property type="match status" value="1"/>
</dbReference>
<dbReference type="SUPFAM" id="SSF82708">
    <property type="entry name" value="R3H domain"/>
    <property type="match status" value="1"/>
</dbReference>
<dbReference type="Gene3D" id="3.30.300.20">
    <property type="match status" value="1"/>
</dbReference>
<feature type="domain" description="R3H" evidence="6">
    <location>
        <begin position="141"/>
        <end position="206"/>
    </location>
</feature>
<dbReference type="PANTHER" id="PTHR35800:SF1">
    <property type="entry name" value="RNA-BINDING PROTEIN KHPB"/>
    <property type="match status" value="1"/>
</dbReference>
<organism evidence="7 8">
    <name type="scientific">Thermosipho ferrireducens</name>
    <dbReference type="NCBI Taxonomy" id="2571116"/>
    <lineage>
        <taxon>Bacteria</taxon>
        <taxon>Thermotogati</taxon>
        <taxon>Thermotogota</taxon>
        <taxon>Thermotogae</taxon>
        <taxon>Thermotogales</taxon>
        <taxon>Fervidobacteriaceae</taxon>
        <taxon>Thermosipho</taxon>
    </lineage>
</organism>
<protein>
    <submittedName>
        <fullName evidence="7">Protein jag</fullName>
    </submittedName>
</protein>
<dbReference type="Pfam" id="PF01424">
    <property type="entry name" value="R3H"/>
    <property type="match status" value="1"/>
</dbReference>
<dbReference type="CDD" id="cd02644">
    <property type="entry name" value="R3H_jag"/>
    <property type="match status" value="1"/>
</dbReference>
<proteinExistence type="predicted"/>
<evidence type="ECO:0000259" key="6">
    <source>
        <dbReference type="PROSITE" id="PS51061"/>
    </source>
</evidence>
<dbReference type="Gene3D" id="3.30.30.80">
    <property type="entry name" value="probable RNA-binding protein from clostridium symbiosum atcc 14940"/>
    <property type="match status" value="1"/>
</dbReference>
<evidence type="ECO:0000256" key="4">
    <source>
        <dbReference type="ARBA" id="ARBA00023186"/>
    </source>
</evidence>
<reference evidence="7 8" key="1">
    <citation type="submission" date="2021-03" db="EMBL/GenBank/DDBJ databases">
        <title>Thermosipho ferrireducens sp.nov., an anaerobic thermophilic iron-reducing bacterium isolated from a deep-sea hydrothermal sulfide deposits.</title>
        <authorList>
            <person name="Zeng X."/>
            <person name="Chen Y."/>
            <person name="Shao Z."/>
        </authorList>
    </citation>
    <scope>NUCLEOTIDE SEQUENCE [LARGE SCALE GENOMIC DNA]</scope>
    <source>
        <strain evidence="7 8">JL129W03</strain>
    </source>
</reference>
<dbReference type="InterPro" id="IPR001374">
    <property type="entry name" value="R3H_dom"/>
</dbReference>
<keyword evidence="1" id="KW-0963">Cytoplasm</keyword>
<dbReference type="PANTHER" id="PTHR35800">
    <property type="entry name" value="PROTEIN JAG"/>
    <property type="match status" value="1"/>
</dbReference>
<keyword evidence="2" id="KW-0694">RNA-binding</keyword>
<keyword evidence="8" id="KW-1185">Reference proteome</keyword>
<sequence length="222" mass="25834">MKKLTITGKSVEEIITLFEESYGIKNGEYDFEIIDKGSAGFLGMFSRDAVVEITIKKEYYERRLEEFLTNICKYFDKHIFVSVYAKNAKTFLAKIEGDGIGKIIGKHGKGLGALQHIATIFLNRLSDTKVTIIIDAGDYRERRKELIKNIVENALKRVEREGKVALDPMFSFERKLVHEFLKNHPHVVSYSVGIEPYRYVVIERRRNGDSFKTRKHRTYHHR</sequence>
<evidence type="ECO:0000256" key="2">
    <source>
        <dbReference type="ARBA" id="ARBA00022884"/>
    </source>
</evidence>
<dbReference type="InterPro" id="IPR038008">
    <property type="entry name" value="Jag_KH"/>
</dbReference>
<evidence type="ECO:0000256" key="5">
    <source>
        <dbReference type="ARBA" id="ARBA00023316"/>
    </source>
</evidence>
<accession>A0ABX7S6W6</accession>
<dbReference type="Pfam" id="PF13083">
    <property type="entry name" value="KH_KhpA-B"/>
    <property type="match status" value="1"/>
</dbReference>
<keyword evidence="4" id="KW-0143">Chaperone</keyword>
<dbReference type="CDD" id="cd02414">
    <property type="entry name" value="KH-II_Jag"/>
    <property type="match status" value="1"/>
</dbReference>
<dbReference type="PROSITE" id="PS51061">
    <property type="entry name" value="R3H"/>
    <property type="match status" value="1"/>
</dbReference>
<keyword evidence="3" id="KW-0133">Cell shape</keyword>
<dbReference type="Pfam" id="PF14804">
    <property type="entry name" value="Jag_N"/>
    <property type="match status" value="1"/>
</dbReference>
<dbReference type="SMART" id="SM00393">
    <property type="entry name" value="R3H"/>
    <property type="match status" value="1"/>
</dbReference>
<dbReference type="NCBIfam" id="NF041568">
    <property type="entry name" value="Jag_EloR"/>
    <property type="match status" value="1"/>
</dbReference>
<dbReference type="InterPro" id="IPR038247">
    <property type="entry name" value="Jag_N_dom_sf"/>
</dbReference>
<dbReference type="InterPro" id="IPR036867">
    <property type="entry name" value="R3H_dom_sf"/>
</dbReference>
<dbReference type="SMART" id="SM01245">
    <property type="entry name" value="Jag_N"/>
    <property type="match status" value="1"/>
</dbReference>
<evidence type="ECO:0000313" key="8">
    <source>
        <dbReference type="Proteomes" id="UP000671862"/>
    </source>
</evidence>
<dbReference type="InterPro" id="IPR015946">
    <property type="entry name" value="KH_dom-like_a/b"/>
</dbReference>
<evidence type="ECO:0000256" key="1">
    <source>
        <dbReference type="ARBA" id="ARBA00022490"/>
    </source>
</evidence>
<dbReference type="RefSeq" id="WP_207566245.1">
    <property type="nucleotide sequence ID" value="NZ_CP071446.1"/>
</dbReference>
<dbReference type="InterPro" id="IPR034079">
    <property type="entry name" value="R3H_KhpB"/>
</dbReference>
<evidence type="ECO:0000313" key="7">
    <source>
        <dbReference type="EMBL" id="QTA37520.1"/>
    </source>
</evidence>
<gene>
    <name evidence="7" type="ORF">JYK00_07235</name>
</gene>